<dbReference type="EMBL" id="BARU01037744">
    <property type="protein sequence ID" value="GAH89611.1"/>
    <property type="molecule type" value="Genomic_DNA"/>
</dbReference>
<protein>
    <recommendedName>
        <fullName evidence="2">Glyoxalase/fosfomycin resistance/dioxygenase domain-containing protein</fullName>
    </recommendedName>
</protein>
<reference evidence="1" key="1">
    <citation type="journal article" date="2014" name="Front. Microbiol.">
        <title>High frequency of phylogenetically diverse reductive dehalogenase-homologous genes in deep subseafloor sedimentary metagenomes.</title>
        <authorList>
            <person name="Kawai M."/>
            <person name="Futagami T."/>
            <person name="Toyoda A."/>
            <person name="Takaki Y."/>
            <person name="Nishi S."/>
            <person name="Hori S."/>
            <person name="Arai W."/>
            <person name="Tsubouchi T."/>
            <person name="Morono Y."/>
            <person name="Uchiyama I."/>
            <person name="Ito T."/>
            <person name="Fujiyama A."/>
            <person name="Inagaki F."/>
            <person name="Takami H."/>
        </authorList>
    </citation>
    <scope>NUCLEOTIDE SEQUENCE</scope>
    <source>
        <strain evidence="1">Expedition CK06-06</strain>
    </source>
</reference>
<feature type="non-terminal residue" evidence="1">
    <location>
        <position position="1"/>
    </location>
</feature>
<gene>
    <name evidence="1" type="ORF">S03H2_58751</name>
</gene>
<dbReference type="AlphaFoldDB" id="X1J4H2"/>
<evidence type="ECO:0008006" key="2">
    <source>
        <dbReference type="Google" id="ProtNLM"/>
    </source>
</evidence>
<proteinExistence type="predicted"/>
<organism evidence="1">
    <name type="scientific">marine sediment metagenome</name>
    <dbReference type="NCBI Taxonomy" id="412755"/>
    <lineage>
        <taxon>unclassified sequences</taxon>
        <taxon>metagenomes</taxon>
        <taxon>ecological metagenomes</taxon>
    </lineage>
</organism>
<name>X1J4H2_9ZZZZ</name>
<comment type="caution">
    <text evidence="1">The sequence shown here is derived from an EMBL/GenBank/DDBJ whole genome shotgun (WGS) entry which is preliminary data.</text>
</comment>
<sequence length="36" mass="4036">GVVVKDLEKTLDTFTNIVGIGPFKVFDSPPKDIWKM</sequence>
<evidence type="ECO:0000313" key="1">
    <source>
        <dbReference type="EMBL" id="GAH89611.1"/>
    </source>
</evidence>
<accession>X1J4H2</accession>